<accession>A5C5F6</accession>
<keyword evidence="6" id="KW-0539">Nucleus</keyword>
<feature type="compositionally biased region" description="Polar residues" evidence="7">
    <location>
        <begin position="437"/>
        <end position="448"/>
    </location>
</feature>
<dbReference type="GO" id="GO:0005634">
    <property type="term" value="C:nucleus"/>
    <property type="evidence" value="ECO:0007669"/>
    <property type="project" value="UniProtKB-SubCell"/>
</dbReference>
<dbReference type="EMBL" id="AM482967">
    <property type="protein sequence ID" value="CAN64238.1"/>
    <property type="molecule type" value="Genomic_DNA"/>
</dbReference>
<feature type="region of interest" description="Disordered" evidence="7">
    <location>
        <begin position="337"/>
        <end position="365"/>
    </location>
</feature>
<dbReference type="Pfam" id="PF00249">
    <property type="entry name" value="Myb_DNA-binding"/>
    <property type="match status" value="1"/>
</dbReference>
<dbReference type="InterPro" id="IPR046955">
    <property type="entry name" value="PHR1-like"/>
</dbReference>
<name>A5C5F6_VITVI</name>
<feature type="domain" description="MYB-CC type transcription factor LHEQLE-containing" evidence="9">
    <location>
        <begin position="367"/>
        <end position="414"/>
    </location>
</feature>
<evidence type="ECO:0000256" key="7">
    <source>
        <dbReference type="SAM" id="MobiDB-lite"/>
    </source>
</evidence>
<dbReference type="GO" id="GO:0003677">
    <property type="term" value="F:DNA binding"/>
    <property type="evidence" value="ECO:0007669"/>
    <property type="project" value="InterPro"/>
</dbReference>
<feature type="compositionally biased region" description="Polar residues" evidence="7">
    <location>
        <begin position="469"/>
        <end position="491"/>
    </location>
</feature>
<evidence type="ECO:0000259" key="9">
    <source>
        <dbReference type="Pfam" id="PF14379"/>
    </source>
</evidence>
<evidence type="ECO:0008006" key="11">
    <source>
        <dbReference type="Google" id="ProtNLM"/>
    </source>
</evidence>
<feature type="region of interest" description="Disordered" evidence="7">
    <location>
        <begin position="414"/>
        <end position="503"/>
    </location>
</feature>
<evidence type="ECO:0000256" key="1">
    <source>
        <dbReference type="ARBA" id="ARBA00004123"/>
    </source>
</evidence>
<protein>
    <recommendedName>
        <fullName evidence="11">Myb family transcription factor PHL6</fullName>
    </recommendedName>
</protein>
<dbReference type="InterPro" id="IPR006447">
    <property type="entry name" value="Myb_dom_plants"/>
</dbReference>
<dbReference type="SUPFAM" id="SSF46689">
    <property type="entry name" value="Homeodomain-like"/>
    <property type="match status" value="1"/>
</dbReference>
<feature type="compositionally biased region" description="Low complexity" evidence="7">
    <location>
        <begin position="249"/>
        <end position="266"/>
    </location>
</feature>
<dbReference type="NCBIfam" id="TIGR01557">
    <property type="entry name" value="myb_SHAQKYF"/>
    <property type="match status" value="1"/>
</dbReference>
<dbReference type="PANTHER" id="PTHR31499">
    <property type="entry name" value="MYB FAMILY TRANSCRIPTION FACTOR PHL11"/>
    <property type="match status" value="1"/>
</dbReference>
<dbReference type="AlphaFoldDB" id="A5C5F6"/>
<dbReference type="InterPro" id="IPR009057">
    <property type="entry name" value="Homeodomain-like_sf"/>
</dbReference>
<dbReference type="PANTHER" id="PTHR31499:SF80">
    <property type="entry name" value="HTH MYB-TYPE DOMAIN-CONTAINING PROTEIN"/>
    <property type="match status" value="1"/>
</dbReference>
<dbReference type="GO" id="GO:0003700">
    <property type="term" value="F:DNA-binding transcription factor activity"/>
    <property type="evidence" value="ECO:0007669"/>
    <property type="project" value="InterPro"/>
</dbReference>
<comment type="similarity">
    <text evidence="2">Belongs to the MYB-CC family.</text>
</comment>
<evidence type="ECO:0000256" key="3">
    <source>
        <dbReference type="ARBA" id="ARBA00023015"/>
    </source>
</evidence>
<evidence type="ECO:0000256" key="5">
    <source>
        <dbReference type="ARBA" id="ARBA00023163"/>
    </source>
</evidence>
<feature type="region of interest" description="Disordered" evidence="7">
    <location>
        <begin position="246"/>
        <end position="270"/>
    </location>
</feature>
<dbReference type="Pfam" id="PF14379">
    <property type="entry name" value="Myb_CC_LHEQLE"/>
    <property type="match status" value="1"/>
</dbReference>
<comment type="subcellular location">
    <subcellularLocation>
        <location evidence="1">Nucleus</location>
    </subcellularLocation>
</comment>
<proteinExistence type="inferred from homology"/>
<evidence type="ECO:0000313" key="10">
    <source>
        <dbReference type="EMBL" id="CAN64238.1"/>
    </source>
</evidence>
<evidence type="ECO:0000259" key="8">
    <source>
        <dbReference type="Pfam" id="PF00249"/>
    </source>
</evidence>
<dbReference type="Gene3D" id="1.10.10.60">
    <property type="entry name" value="Homeodomain-like"/>
    <property type="match status" value="1"/>
</dbReference>
<evidence type="ECO:0000256" key="2">
    <source>
        <dbReference type="ARBA" id="ARBA00006783"/>
    </source>
</evidence>
<keyword evidence="3" id="KW-0805">Transcription regulation</keyword>
<feature type="domain" description="Myb-like" evidence="8">
    <location>
        <begin position="270"/>
        <end position="330"/>
    </location>
</feature>
<organism evidence="10">
    <name type="scientific">Vitis vinifera</name>
    <name type="common">Grape</name>
    <dbReference type="NCBI Taxonomy" id="29760"/>
    <lineage>
        <taxon>Eukaryota</taxon>
        <taxon>Viridiplantae</taxon>
        <taxon>Streptophyta</taxon>
        <taxon>Embryophyta</taxon>
        <taxon>Tracheophyta</taxon>
        <taxon>Spermatophyta</taxon>
        <taxon>Magnoliopsida</taxon>
        <taxon>eudicotyledons</taxon>
        <taxon>Gunneridae</taxon>
        <taxon>Pentapetalae</taxon>
        <taxon>rosids</taxon>
        <taxon>Vitales</taxon>
        <taxon>Vitaceae</taxon>
        <taxon>Viteae</taxon>
        <taxon>Vitis</taxon>
    </lineage>
</organism>
<sequence length="503" mass="55107">MNHHSVLSAKQTESTKGFTQSYCAAVSPIHNLLNVELEGQNSFKSDCSSSHSRFTQTELPGPANFMQASVVQPQKLCSKSGPYSSVSSDTDAQYPKCTFSRSSVFCTSLYLSSSSSTETHRPLGNLPFLPHPSMSYQSISAVHSTKTPFLSGDSSGLYDEGNSEDMMKGFLNLSSDASDESFHVMNCASDNITFSEQLELQFLSDELDIAIADNGENPRLDEIYEMPQDSSTPAMALGLTVNQNHQSVAPSADASSGQPSPGAAAAHKPRMRWTPELHERFLEAVNKLEGAESLPILLWNVEATPKGVLKLMNIEGLTIYHVKSHLQKYRLAKYMPERKEDKKASGSEEKKAASSNNESDGRRKGNIQITEALRLQMEVQKQLHEQLEVQRTLQLRIEEHARYLHKILEEQQKAGSALISPPSLSSPTNPHPDSERQPSSPSATTTLPQPAECKADSSSPPPSKHKAATETTDSEQQACSKRSRLESNPESVSDEAVVENPSQ</sequence>
<keyword evidence="5" id="KW-0804">Transcription</keyword>
<gene>
    <name evidence="10" type="ORF">VITISV_010096</name>
</gene>
<dbReference type="InterPro" id="IPR025756">
    <property type="entry name" value="Myb_CC_LHEQLE"/>
</dbReference>
<keyword evidence="4" id="KW-0175">Coiled coil</keyword>
<evidence type="ECO:0000256" key="6">
    <source>
        <dbReference type="ARBA" id="ARBA00023242"/>
    </source>
</evidence>
<dbReference type="ExpressionAtlas" id="A5C5F6">
    <property type="expression patterns" value="baseline and differential"/>
</dbReference>
<feature type="compositionally biased region" description="Low complexity" evidence="7">
    <location>
        <begin position="416"/>
        <end position="428"/>
    </location>
</feature>
<feature type="compositionally biased region" description="Basic and acidic residues" evidence="7">
    <location>
        <begin position="337"/>
        <end position="352"/>
    </location>
</feature>
<dbReference type="InterPro" id="IPR001005">
    <property type="entry name" value="SANT/Myb"/>
</dbReference>
<reference evidence="10" key="1">
    <citation type="journal article" date="2007" name="PLoS ONE">
        <title>The first genome sequence of an elite grapevine cultivar (Pinot noir Vitis vinifera L.): coping with a highly heterozygous genome.</title>
        <authorList>
            <person name="Velasco R."/>
            <person name="Zharkikh A."/>
            <person name="Troggio M."/>
            <person name="Cartwright D.A."/>
            <person name="Cestaro A."/>
            <person name="Pruss D."/>
            <person name="Pindo M."/>
            <person name="FitzGerald L.M."/>
            <person name="Vezzulli S."/>
            <person name="Reid J."/>
            <person name="Malacarne G."/>
            <person name="Iliev D."/>
            <person name="Coppola G."/>
            <person name="Wardell B."/>
            <person name="Micheletti D."/>
            <person name="Macalma T."/>
            <person name="Facci M."/>
            <person name="Mitchell J.T."/>
            <person name="Perazzolli M."/>
            <person name="Eldredge G."/>
            <person name="Gatto P."/>
            <person name="Oyzerski R."/>
            <person name="Moretto M."/>
            <person name="Gutin N."/>
            <person name="Stefanini M."/>
            <person name="Chen Y."/>
            <person name="Segala C."/>
            <person name="Davenport C."/>
            <person name="Dematte L."/>
            <person name="Mraz A."/>
            <person name="Battilana J."/>
            <person name="Stormo K."/>
            <person name="Costa F."/>
            <person name="Tao Q."/>
            <person name="Si-Ammour A."/>
            <person name="Harkins T."/>
            <person name="Lackey A."/>
            <person name="Perbost C."/>
            <person name="Taillon B."/>
            <person name="Stella A."/>
            <person name="Solovyev V."/>
            <person name="Fawcett J.A."/>
            <person name="Sterck L."/>
            <person name="Vandepoele K."/>
            <person name="Grando S.M."/>
            <person name="Toppo S."/>
            <person name="Moser C."/>
            <person name="Lanchbury J."/>
            <person name="Bogden R."/>
            <person name="Skolnick M."/>
            <person name="Sgaramella V."/>
            <person name="Bhatnagar S.K."/>
            <person name="Fontana P."/>
            <person name="Gutin A."/>
            <person name="Van de Peer Y."/>
            <person name="Salamini F."/>
            <person name="Viola R."/>
        </authorList>
    </citation>
    <scope>NUCLEOTIDE SEQUENCE</scope>
</reference>
<evidence type="ECO:0000256" key="4">
    <source>
        <dbReference type="ARBA" id="ARBA00023054"/>
    </source>
</evidence>